<dbReference type="Ensembl" id="ENSNMLT00000006163.1">
    <property type="protein sequence ID" value="ENSNMLP00000005360.1"/>
    <property type="gene ID" value="ENSNMLG00000003934.1"/>
</dbReference>
<dbReference type="SMART" id="SM00131">
    <property type="entry name" value="KU"/>
    <property type="match status" value="1"/>
</dbReference>
<keyword evidence="1" id="KW-0646">Protease inhibitor</keyword>
<dbReference type="PANTHER" id="PTHR47247">
    <property type="entry name" value="KUNITZ-TYPE PROTEASE INHIBITOR 2"/>
    <property type="match status" value="1"/>
</dbReference>
<protein>
    <recommendedName>
        <fullName evidence="4">BPTI/Kunitz inhibitor domain-containing protein</fullName>
    </recommendedName>
</protein>
<evidence type="ECO:0000256" key="3">
    <source>
        <dbReference type="ARBA" id="ARBA00023157"/>
    </source>
</evidence>
<dbReference type="Proteomes" id="UP000694523">
    <property type="component" value="Unplaced"/>
</dbReference>
<evidence type="ECO:0000256" key="1">
    <source>
        <dbReference type="ARBA" id="ARBA00022690"/>
    </source>
</evidence>
<sequence length="70" mass="7763">KVTPPMKLCAAPPVVGPCRAAFQRWFYNDTRGRCQKFIYGGCRGNKNNHESEEQCSSICAGESQAPDKVK</sequence>
<dbReference type="FunFam" id="4.10.410.10:FF:000004">
    <property type="entry name" value="Tissue factor pathway inhibitor"/>
    <property type="match status" value="1"/>
</dbReference>
<dbReference type="PRINTS" id="PR00759">
    <property type="entry name" value="BASICPTASE"/>
</dbReference>
<dbReference type="PANTHER" id="PTHR47247:SF1">
    <property type="entry name" value="KUNITZ-TYPE PROTEASE INHIBITOR 2"/>
    <property type="match status" value="1"/>
</dbReference>
<dbReference type="SUPFAM" id="SSF57362">
    <property type="entry name" value="BPTI-like"/>
    <property type="match status" value="1"/>
</dbReference>
<dbReference type="InterPro" id="IPR002223">
    <property type="entry name" value="Kunitz_BPTI"/>
</dbReference>
<dbReference type="AlphaFoldDB" id="A0A8C6SL01"/>
<reference evidence="5" key="2">
    <citation type="submission" date="2025-09" db="UniProtKB">
        <authorList>
            <consortium name="Ensembl"/>
        </authorList>
    </citation>
    <scope>IDENTIFICATION</scope>
</reference>
<feature type="domain" description="BPTI/Kunitz inhibitor" evidence="4">
    <location>
        <begin position="9"/>
        <end position="59"/>
    </location>
</feature>
<dbReference type="Pfam" id="PF00014">
    <property type="entry name" value="Kunitz_BPTI"/>
    <property type="match status" value="1"/>
</dbReference>
<accession>A0A8C6SL01</accession>
<dbReference type="InterPro" id="IPR036880">
    <property type="entry name" value="Kunitz_BPTI_sf"/>
</dbReference>
<reference evidence="5" key="1">
    <citation type="submission" date="2025-08" db="UniProtKB">
        <authorList>
            <consortium name="Ensembl"/>
        </authorList>
    </citation>
    <scope>IDENTIFICATION</scope>
</reference>
<dbReference type="PROSITE" id="PS50279">
    <property type="entry name" value="BPTI_KUNITZ_2"/>
    <property type="match status" value="1"/>
</dbReference>
<evidence type="ECO:0000259" key="4">
    <source>
        <dbReference type="PROSITE" id="PS50279"/>
    </source>
</evidence>
<organism evidence="5 6">
    <name type="scientific">Neogobius melanostomus</name>
    <name type="common">round goby</name>
    <dbReference type="NCBI Taxonomy" id="47308"/>
    <lineage>
        <taxon>Eukaryota</taxon>
        <taxon>Metazoa</taxon>
        <taxon>Chordata</taxon>
        <taxon>Craniata</taxon>
        <taxon>Vertebrata</taxon>
        <taxon>Euteleostomi</taxon>
        <taxon>Actinopterygii</taxon>
        <taxon>Neopterygii</taxon>
        <taxon>Teleostei</taxon>
        <taxon>Neoteleostei</taxon>
        <taxon>Acanthomorphata</taxon>
        <taxon>Gobiaria</taxon>
        <taxon>Gobiiformes</taxon>
        <taxon>Gobioidei</taxon>
        <taxon>Gobiidae</taxon>
        <taxon>Benthophilinae</taxon>
        <taxon>Neogobiini</taxon>
        <taxon>Neogobius</taxon>
    </lineage>
</organism>
<keyword evidence="6" id="KW-1185">Reference proteome</keyword>
<keyword evidence="3" id="KW-1015">Disulfide bond</keyword>
<proteinExistence type="predicted"/>
<name>A0A8C6SL01_9GOBI</name>
<evidence type="ECO:0000313" key="6">
    <source>
        <dbReference type="Proteomes" id="UP000694523"/>
    </source>
</evidence>
<evidence type="ECO:0000313" key="5">
    <source>
        <dbReference type="Ensembl" id="ENSNMLP00000005360.1"/>
    </source>
</evidence>
<keyword evidence="2" id="KW-0722">Serine protease inhibitor</keyword>
<dbReference type="GO" id="GO:0004867">
    <property type="term" value="F:serine-type endopeptidase inhibitor activity"/>
    <property type="evidence" value="ECO:0007669"/>
    <property type="project" value="UniProtKB-KW"/>
</dbReference>
<dbReference type="Gene3D" id="4.10.410.10">
    <property type="entry name" value="Pancreatic trypsin inhibitor Kunitz domain"/>
    <property type="match status" value="1"/>
</dbReference>
<evidence type="ECO:0000256" key="2">
    <source>
        <dbReference type="ARBA" id="ARBA00022900"/>
    </source>
</evidence>